<evidence type="ECO:0000256" key="14">
    <source>
        <dbReference type="SAM" id="MobiDB-lite"/>
    </source>
</evidence>
<comment type="subunit">
    <text evidence="3 13">Homodimer.</text>
</comment>
<keyword evidence="10 13" id="KW-0648">Protein biosynthesis</keyword>
<dbReference type="PANTHER" id="PTHR43326:SF1">
    <property type="entry name" value="METHIONINE--TRNA LIGASE, MITOCHONDRIAL"/>
    <property type="match status" value="1"/>
</dbReference>
<comment type="function">
    <text evidence="1 13">Is required not only for elongation of protein synthesis but also for the initiation of all mRNA translation through initiator tRNA(fMet) aminoacylation.</text>
</comment>
<dbReference type="CDD" id="cd00814">
    <property type="entry name" value="MetRS_core"/>
    <property type="match status" value="1"/>
</dbReference>
<organism evidence="16 17">
    <name type="scientific">Finegoldia magna</name>
    <name type="common">Peptostreptococcus magnus</name>
    <dbReference type="NCBI Taxonomy" id="1260"/>
    <lineage>
        <taxon>Bacteria</taxon>
        <taxon>Bacillati</taxon>
        <taxon>Bacillota</taxon>
        <taxon>Tissierellia</taxon>
        <taxon>Tissierellales</taxon>
        <taxon>Peptoniphilaceae</taxon>
        <taxon>Finegoldia</taxon>
    </lineage>
</organism>
<dbReference type="PROSITE" id="PS50886">
    <property type="entry name" value="TRBD"/>
    <property type="match status" value="1"/>
</dbReference>
<proteinExistence type="inferred from homology"/>
<dbReference type="HAMAP" id="MF_01228">
    <property type="entry name" value="Met_tRNA_synth_type2"/>
    <property type="match status" value="1"/>
</dbReference>
<dbReference type="Pfam" id="PF19303">
    <property type="entry name" value="Anticodon_3"/>
    <property type="match status" value="1"/>
</dbReference>
<comment type="caution">
    <text evidence="13">Lacks conserved residue(s) required for the propagation of feature annotation.</text>
</comment>
<dbReference type="SUPFAM" id="SSF52374">
    <property type="entry name" value="Nucleotidylyl transferase"/>
    <property type="match status" value="1"/>
</dbReference>
<keyword evidence="13" id="KW-0862">Zinc</keyword>
<feature type="domain" description="TRNA-binding" evidence="15">
    <location>
        <begin position="565"/>
        <end position="666"/>
    </location>
</feature>
<keyword evidence="11 13" id="KW-0030">Aminoacyl-tRNA synthetase</keyword>
<comment type="similarity">
    <text evidence="13">Belongs to the class-I aminoacyl-tRNA synthetase family. MetG type 2A subfamily.</text>
</comment>
<evidence type="ECO:0000313" key="16">
    <source>
        <dbReference type="EMBL" id="OXZ28086.1"/>
    </source>
</evidence>
<dbReference type="InterPro" id="IPR002547">
    <property type="entry name" value="tRNA-bd_dom"/>
</dbReference>
<comment type="caution">
    <text evidence="16">The sequence shown here is derived from an EMBL/GenBank/DDBJ whole genome shotgun (WGS) entry which is preliminary data.</text>
</comment>
<comment type="cofactor">
    <cofactor evidence="13">
        <name>Zn(2+)</name>
        <dbReference type="ChEBI" id="CHEBI:29105"/>
    </cofactor>
    <text evidence="13">Binds 1 zinc ion per subunit.</text>
</comment>
<protein>
    <recommendedName>
        <fullName evidence="13">Methionine--tRNA ligase</fullName>
        <ecNumber evidence="13">6.1.1.10</ecNumber>
    </recommendedName>
    <alternativeName>
        <fullName evidence="13">Methionyl-tRNA synthetase</fullName>
        <shortName evidence="13">MetRS</shortName>
    </alternativeName>
</protein>
<evidence type="ECO:0000256" key="8">
    <source>
        <dbReference type="ARBA" id="ARBA00022840"/>
    </source>
</evidence>
<dbReference type="Gene3D" id="1.10.730.10">
    <property type="entry name" value="Isoleucyl-tRNA Synthetase, Domain 1"/>
    <property type="match status" value="1"/>
</dbReference>
<dbReference type="InterPro" id="IPR015413">
    <property type="entry name" value="Methionyl/Leucyl_tRNA_Synth"/>
</dbReference>
<keyword evidence="5 13" id="KW-0820">tRNA-binding</keyword>
<sequence>MSEEKKSYYITTPIYYPSSNLHLGHTYTTIIADTLKKFKKIQGYDVFLTTGTDEHGQKLYEKAKEKNMGDNPLNYIDPIVQSAKDLWKKLDIDIDSFVRSTDKAHEKNVQEIFQKLYDKGDIYKSTYKGHYCVDCEAFWTESQLKDGKCPDCGRDVHYHEEESYFFRLSKYKDRILQLYKDNPDFLKPESRKNEMVNNFLSGELEDLSVSRTSFDWGVKVPFDDKHIIYVWIDALSCYLTGIGYGQDEELFNKFWPCDIHLVGKEIVRFHTIIWPALLMALDLPLPKRVFAHGWILFNEDKMSKSKGNVYYPEPIIDLYGVDALKYYILRDFTFGNDGNFTTERFMNRFNSDLVNDLGNLVSRSVSMVEKYFDGVIPQPNDNNDIDKSLISVVEGCQGKVEELLEELDFSNALEEIWKVVRRANKYIDETTPWILIKEDPERLKTVLYNLMDAIRVICILTSPFITETSNKIKEQIGLSEIKWEDGKVFGKTVVGTKVQRGENLFNRLDIKKETERLNEVNDKLIEERTGKKVSELRDNNKEETPKESKKKSKKAKKKEEITIDDFDKLDLRVGQIVEAKQHPDADKLLVFKVKVGEETRQIVSGIKNWYEPDDLIGKKVIVVYNLKPVKLRGVESQGMLLAASKGDKLTMASLLDSEFEDGATVS</sequence>
<dbReference type="EC" id="6.1.1.10" evidence="13"/>
<dbReference type="InterPro" id="IPR014729">
    <property type="entry name" value="Rossmann-like_a/b/a_fold"/>
</dbReference>
<feature type="compositionally biased region" description="Basic and acidic residues" evidence="14">
    <location>
        <begin position="531"/>
        <end position="547"/>
    </location>
</feature>
<dbReference type="GO" id="GO:0005524">
    <property type="term" value="F:ATP binding"/>
    <property type="evidence" value="ECO:0007669"/>
    <property type="project" value="UniProtKB-UniRule"/>
</dbReference>
<comment type="subcellular location">
    <subcellularLocation>
        <location evidence="2 13">Cytoplasm</location>
    </subcellularLocation>
</comment>
<dbReference type="GO" id="GO:0006431">
    <property type="term" value="P:methionyl-tRNA aminoacylation"/>
    <property type="evidence" value="ECO:0007669"/>
    <property type="project" value="UniProtKB-UniRule"/>
</dbReference>
<evidence type="ECO:0000256" key="13">
    <source>
        <dbReference type="HAMAP-Rule" id="MF_01228"/>
    </source>
</evidence>
<keyword evidence="7 13" id="KW-0547">Nucleotide-binding</keyword>
<evidence type="ECO:0000256" key="3">
    <source>
        <dbReference type="ARBA" id="ARBA00011738"/>
    </source>
</evidence>
<evidence type="ECO:0000313" key="17">
    <source>
        <dbReference type="Proteomes" id="UP000215413"/>
    </source>
</evidence>
<keyword evidence="13" id="KW-0479">Metal-binding</keyword>
<dbReference type="CDD" id="cd07957">
    <property type="entry name" value="Anticodon_Ia_Met"/>
    <property type="match status" value="1"/>
</dbReference>
<dbReference type="NCBIfam" id="TIGR00398">
    <property type="entry name" value="metG"/>
    <property type="match status" value="1"/>
</dbReference>
<dbReference type="AlphaFoldDB" id="A0A233V6S5"/>
<dbReference type="GO" id="GO:0000049">
    <property type="term" value="F:tRNA binding"/>
    <property type="evidence" value="ECO:0007669"/>
    <property type="project" value="UniProtKB-UniRule"/>
</dbReference>
<dbReference type="InterPro" id="IPR014758">
    <property type="entry name" value="Met-tRNA_synth"/>
</dbReference>
<dbReference type="EMBL" id="NDYC01000015">
    <property type="protein sequence ID" value="OXZ28086.1"/>
    <property type="molecule type" value="Genomic_DNA"/>
</dbReference>
<evidence type="ECO:0000256" key="10">
    <source>
        <dbReference type="ARBA" id="ARBA00022917"/>
    </source>
</evidence>
<dbReference type="FunFam" id="2.40.50.140:FF:000042">
    <property type="entry name" value="Methionine--tRNA ligase"/>
    <property type="match status" value="1"/>
</dbReference>
<name>A0A233V6S5_FINMA</name>
<dbReference type="SUPFAM" id="SSF50249">
    <property type="entry name" value="Nucleic acid-binding proteins"/>
    <property type="match status" value="1"/>
</dbReference>
<feature type="binding site" evidence="13">
    <location>
        <position position="152"/>
    </location>
    <ligand>
        <name>Zn(2+)</name>
        <dbReference type="ChEBI" id="CHEBI:29105"/>
    </ligand>
</feature>
<dbReference type="InterPro" id="IPR033911">
    <property type="entry name" value="MetRS_core"/>
</dbReference>
<gene>
    <name evidence="13" type="primary">metG</name>
    <name evidence="16" type="ORF">B9N49_03075</name>
</gene>
<evidence type="ECO:0000256" key="6">
    <source>
        <dbReference type="ARBA" id="ARBA00022598"/>
    </source>
</evidence>
<evidence type="ECO:0000256" key="9">
    <source>
        <dbReference type="ARBA" id="ARBA00022884"/>
    </source>
</evidence>
<reference evidence="17" key="1">
    <citation type="submission" date="2017-04" db="EMBL/GenBank/DDBJ databases">
        <title>Finegoldia magna isolated from orthopedic joint implant-associated infections.</title>
        <authorList>
            <person name="Bjorklund S."/>
            <person name="Bruggemann H."/>
            <person name="Jensen A."/>
            <person name="Hellmark B."/>
            <person name="Soderquist B."/>
        </authorList>
    </citation>
    <scope>NUCLEOTIDE SEQUENCE [LARGE SCALE GENOMIC DNA]</scope>
    <source>
        <strain evidence="17">CCUG 54800</strain>
    </source>
</reference>
<dbReference type="CDD" id="cd02800">
    <property type="entry name" value="tRNA_bind_EcMetRS_like"/>
    <property type="match status" value="1"/>
</dbReference>
<dbReference type="Gene3D" id="2.40.50.140">
    <property type="entry name" value="Nucleic acid-binding proteins"/>
    <property type="match status" value="1"/>
</dbReference>
<evidence type="ECO:0000256" key="4">
    <source>
        <dbReference type="ARBA" id="ARBA00022490"/>
    </source>
</evidence>
<dbReference type="Proteomes" id="UP000215413">
    <property type="component" value="Unassembled WGS sequence"/>
</dbReference>
<dbReference type="PANTHER" id="PTHR43326">
    <property type="entry name" value="METHIONYL-TRNA SYNTHETASE"/>
    <property type="match status" value="1"/>
</dbReference>
<dbReference type="Gene3D" id="3.40.50.620">
    <property type="entry name" value="HUPs"/>
    <property type="match status" value="1"/>
</dbReference>
<dbReference type="Pfam" id="PF01588">
    <property type="entry name" value="tRNA_bind"/>
    <property type="match status" value="1"/>
</dbReference>
<dbReference type="RefSeq" id="WP_094205475.1">
    <property type="nucleotide sequence ID" value="NZ_JAWGQT010000100.1"/>
</dbReference>
<feature type="short sequence motif" description="'KMSKS' region" evidence="13">
    <location>
        <begin position="301"/>
        <end position="305"/>
    </location>
</feature>
<dbReference type="InterPro" id="IPR009080">
    <property type="entry name" value="tRNAsynth_Ia_anticodon-bd"/>
</dbReference>
<keyword evidence="6 13" id="KW-0436">Ligase</keyword>
<keyword evidence="9 13" id="KW-0694">RNA-binding</keyword>
<dbReference type="GO" id="GO:0005737">
    <property type="term" value="C:cytoplasm"/>
    <property type="evidence" value="ECO:0007669"/>
    <property type="project" value="UniProtKB-SubCell"/>
</dbReference>
<evidence type="ECO:0000256" key="7">
    <source>
        <dbReference type="ARBA" id="ARBA00022741"/>
    </source>
</evidence>
<evidence type="ECO:0000256" key="1">
    <source>
        <dbReference type="ARBA" id="ARBA00003314"/>
    </source>
</evidence>
<dbReference type="FunFam" id="2.170.220.10:FF:000002">
    <property type="entry name" value="Methionine--tRNA ligase"/>
    <property type="match status" value="1"/>
</dbReference>
<dbReference type="GO" id="GO:0046872">
    <property type="term" value="F:metal ion binding"/>
    <property type="evidence" value="ECO:0007669"/>
    <property type="project" value="UniProtKB-KW"/>
</dbReference>
<dbReference type="SUPFAM" id="SSF47323">
    <property type="entry name" value="Anticodon-binding domain of a subclass of class I aminoacyl-tRNA synthetases"/>
    <property type="match status" value="1"/>
</dbReference>
<dbReference type="InterPro" id="IPR004495">
    <property type="entry name" value="Met-tRNA-synth_bsu_C"/>
</dbReference>
<evidence type="ECO:0000256" key="2">
    <source>
        <dbReference type="ARBA" id="ARBA00004496"/>
    </source>
</evidence>
<dbReference type="Gene3D" id="2.170.220.10">
    <property type="match status" value="1"/>
</dbReference>
<evidence type="ECO:0000256" key="5">
    <source>
        <dbReference type="ARBA" id="ARBA00022555"/>
    </source>
</evidence>
<dbReference type="PRINTS" id="PR01041">
    <property type="entry name" value="TRNASYNTHMET"/>
</dbReference>
<accession>A0A233V6S5</accession>
<comment type="catalytic activity">
    <reaction evidence="12 13">
        <text>tRNA(Met) + L-methionine + ATP = L-methionyl-tRNA(Met) + AMP + diphosphate</text>
        <dbReference type="Rhea" id="RHEA:13481"/>
        <dbReference type="Rhea" id="RHEA-COMP:9667"/>
        <dbReference type="Rhea" id="RHEA-COMP:9698"/>
        <dbReference type="ChEBI" id="CHEBI:30616"/>
        <dbReference type="ChEBI" id="CHEBI:33019"/>
        <dbReference type="ChEBI" id="CHEBI:57844"/>
        <dbReference type="ChEBI" id="CHEBI:78442"/>
        <dbReference type="ChEBI" id="CHEBI:78530"/>
        <dbReference type="ChEBI" id="CHEBI:456215"/>
        <dbReference type="EC" id="6.1.1.10"/>
    </reaction>
</comment>
<keyword evidence="8 13" id="KW-0067">ATP-binding</keyword>
<dbReference type="NCBIfam" id="NF008900">
    <property type="entry name" value="PRK12267.1"/>
    <property type="match status" value="1"/>
</dbReference>
<dbReference type="NCBIfam" id="TIGR00399">
    <property type="entry name" value="metG_C_term"/>
    <property type="match status" value="1"/>
</dbReference>
<dbReference type="Pfam" id="PF09334">
    <property type="entry name" value="tRNA-synt_1g"/>
    <property type="match status" value="1"/>
</dbReference>
<evidence type="ECO:0000259" key="15">
    <source>
        <dbReference type="PROSITE" id="PS50886"/>
    </source>
</evidence>
<feature type="binding site" evidence="13">
    <location>
        <position position="149"/>
    </location>
    <ligand>
        <name>Zn(2+)</name>
        <dbReference type="ChEBI" id="CHEBI:29105"/>
    </ligand>
</feature>
<dbReference type="InterPro" id="IPR023457">
    <property type="entry name" value="Met-tRNA_synth_2"/>
</dbReference>
<evidence type="ECO:0000256" key="11">
    <source>
        <dbReference type="ARBA" id="ARBA00023146"/>
    </source>
</evidence>
<feature type="short sequence motif" description="'HIGH' region" evidence="13">
    <location>
        <begin position="15"/>
        <end position="25"/>
    </location>
</feature>
<feature type="region of interest" description="Disordered" evidence="14">
    <location>
        <begin position="531"/>
        <end position="555"/>
    </location>
</feature>
<evidence type="ECO:0000256" key="12">
    <source>
        <dbReference type="ARBA" id="ARBA00047364"/>
    </source>
</evidence>
<keyword evidence="4 13" id="KW-0963">Cytoplasm</keyword>
<feature type="binding site" evidence="13">
    <location>
        <position position="135"/>
    </location>
    <ligand>
        <name>Zn(2+)</name>
        <dbReference type="ChEBI" id="CHEBI:29105"/>
    </ligand>
</feature>
<dbReference type="InterPro" id="IPR012340">
    <property type="entry name" value="NA-bd_OB-fold"/>
</dbReference>
<dbReference type="FunFam" id="1.10.730.10:FF:000026">
    <property type="entry name" value="Methionine--tRNA ligase"/>
    <property type="match status" value="1"/>
</dbReference>
<feature type="binding site" evidence="13">
    <location>
        <position position="132"/>
    </location>
    <ligand>
        <name>Zn(2+)</name>
        <dbReference type="ChEBI" id="CHEBI:29105"/>
    </ligand>
</feature>
<dbReference type="InterPro" id="IPR041872">
    <property type="entry name" value="Anticodon_Met"/>
</dbReference>
<dbReference type="GO" id="GO:0004825">
    <property type="term" value="F:methionine-tRNA ligase activity"/>
    <property type="evidence" value="ECO:0007669"/>
    <property type="project" value="UniProtKB-UniRule"/>
</dbReference>